<evidence type="ECO:0000256" key="2">
    <source>
        <dbReference type="ARBA" id="ARBA00023125"/>
    </source>
</evidence>
<dbReference type="SMART" id="SM00895">
    <property type="entry name" value="FCD"/>
    <property type="match status" value="1"/>
</dbReference>
<keyword evidence="1" id="KW-0805">Transcription regulation</keyword>
<evidence type="ECO:0000313" key="5">
    <source>
        <dbReference type="EMBL" id="MFD1695025.1"/>
    </source>
</evidence>
<dbReference type="RefSeq" id="WP_149891191.1">
    <property type="nucleotide sequence ID" value="NZ_JBHUFA010000001.1"/>
</dbReference>
<dbReference type="Gene3D" id="1.10.10.10">
    <property type="entry name" value="Winged helix-like DNA-binding domain superfamily/Winged helix DNA-binding domain"/>
    <property type="match status" value="1"/>
</dbReference>
<dbReference type="InterPro" id="IPR000524">
    <property type="entry name" value="Tscrpt_reg_HTH_GntR"/>
</dbReference>
<evidence type="ECO:0000256" key="3">
    <source>
        <dbReference type="ARBA" id="ARBA00023163"/>
    </source>
</evidence>
<evidence type="ECO:0000313" key="6">
    <source>
        <dbReference type="Proteomes" id="UP001597327"/>
    </source>
</evidence>
<dbReference type="InterPro" id="IPR011711">
    <property type="entry name" value="GntR_C"/>
</dbReference>
<proteinExistence type="predicted"/>
<feature type="domain" description="HTH gntR-type" evidence="4">
    <location>
        <begin position="33"/>
        <end position="100"/>
    </location>
</feature>
<dbReference type="PANTHER" id="PTHR43537">
    <property type="entry name" value="TRANSCRIPTIONAL REGULATOR, GNTR FAMILY"/>
    <property type="match status" value="1"/>
</dbReference>
<dbReference type="InterPro" id="IPR036388">
    <property type="entry name" value="WH-like_DNA-bd_sf"/>
</dbReference>
<dbReference type="SUPFAM" id="SSF46785">
    <property type="entry name" value="Winged helix' DNA-binding domain"/>
    <property type="match status" value="1"/>
</dbReference>
<reference evidence="6" key="1">
    <citation type="journal article" date="2019" name="Int. J. Syst. Evol. Microbiol.">
        <title>The Global Catalogue of Microorganisms (GCM) 10K type strain sequencing project: providing services to taxonomists for standard genome sequencing and annotation.</title>
        <authorList>
            <consortium name="The Broad Institute Genomics Platform"/>
            <consortium name="The Broad Institute Genome Sequencing Center for Infectious Disease"/>
            <person name="Wu L."/>
            <person name="Ma J."/>
        </authorList>
    </citation>
    <scope>NUCLEOTIDE SEQUENCE [LARGE SCALE GENOMIC DNA]</scope>
    <source>
        <strain evidence="6">JCM 3369</strain>
    </source>
</reference>
<keyword evidence="3" id="KW-0804">Transcription</keyword>
<name>A0ABW4JSE5_9HYPH</name>
<dbReference type="InterPro" id="IPR008920">
    <property type="entry name" value="TF_FadR/GntR_C"/>
</dbReference>
<gene>
    <name evidence="5" type="ORF">ACFSC7_05815</name>
</gene>
<protein>
    <submittedName>
        <fullName evidence="5">GntR family transcriptional regulator</fullName>
    </submittedName>
</protein>
<dbReference type="CDD" id="cd07377">
    <property type="entry name" value="WHTH_GntR"/>
    <property type="match status" value="1"/>
</dbReference>
<dbReference type="Pfam" id="PF00392">
    <property type="entry name" value="GntR"/>
    <property type="match status" value="1"/>
</dbReference>
<dbReference type="EMBL" id="JBHUFA010000001">
    <property type="protein sequence ID" value="MFD1695025.1"/>
    <property type="molecule type" value="Genomic_DNA"/>
</dbReference>
<accession>A0ABW4JSE5</accession>
<dbReference type="SMART" id="SM00345">
    <property type="entry name" value="HTH_GNTR"/>
    <property type="match status" value="1"/>
</dbReference>
<dbReference type="Proteomes" id="UP001597327">
    <property type="component" value="Unassembled WGS sequence"/>
</dbReference>
<dbReference type="SUPFAM" id="SSF48008">
    <property type="entry name" value="GntR ligand-binding domain-like"/>
    <property type="match status" value="1"/>
</dbReference>
<organism evidence="5 6">
    <name type="scientific">Roseibium aestuarii</name>
    <dbReference type="NCBI Taxonomy" id="2600299"/>
    <lineage>
        <taxon>Bacteria</taxon>
        <taxon>Pseudomonadati</taxon>
        <taxon>Pseudomonadota</taxon>
        <taxon>Alphaproteobacteria</taxon>
        <taxon>Hyphomicrobiales</taxon>
        <taxon>Stappiaceae</taxon>
        <taxon>Roseibium</taxon>
    </lineage>
</organism>
<dbReference type="PROSITE" id="PS50949">
    <property type="entry name" value="HTH_GNTR"/>
    <property type="match status" value="1"/>
</dbReference>
<keyword evidence="2" id="KW-0238">DNA-binding</keyword>
<sequence length="256" mass="28798">MTKKPDLQEFFLDPDLLRQPTNRKTRTSSGNGGSKAWGVYQALKRRIIVGLLTCDSAITEQSLAQEFGCSQGTVREALLTLQEDGLVERQGYKGTFVTPCRKPEIALLLRLRYTLEVEGLTEEAVRRCTDLDLLRLRRLSDIYVAAKANRDFYACSEIDRSLHLALLSLGDLAGLAPLLNRALLITQRYVLSQVQHYPRWASLPEDPHVELLDALESRDAAKTRALLGEHVEQILRLTMPEEFDKPGPFHVTIGLS</sequence>
<dbReference type="Pfam" id="PF07729">
    <property type="entry name" value="FCD"/>
    <property type="match status" value="1"/>
</dbReference>
<evidence type="ECO:0000259" key="4">
    <source>
        <dbReference type="PROSITE" id="PS50949"/>
    </source>
</evidence>
<dbReference type="PANTHER" id="PTHR43537:SF5">
    <property type="entry name" value="UXU OPERON TRANSCRIPTIONAL REGULATOR"/>
    <property type="match status" value="1"/>
</dbReference>
<keyword evidence="6" id="KW-1185">Reference proteome</keyword>
<dbReference type="InterPro" id="IPR036390">
    <property type="entry name" value="WH_DNA-bd_sf"/>
</dbReference>
<evidence type="ECO:0000256" key="1">
    <source>
        <dbReference type="ARBA" id="ARBA00023015"/>
    </source>
</evidence>
<comment type="caution">
    <text evidence="5">The sequence shown here is derived from an EMBL/GenBank/DDBJ whole genome shotgun (WGS) entry which is preliminary data.</text>
</comment>
<dbReference type="Gene3D" id="1.20.120.530">
    <property type="entry name" value="GntR ligand-binding domain-like"/>
    <property type="match status" value="1"/>
</dbReference>